<sequence>MPSSSLNVAALCAFSDLIILLPELIGRKVEPLLPVKNLSLPVEMQMNFECYVHNHHSFAKNDSFRQLVAEIQKVTAPQD</sequence>
<accession>A0A419N298</accession>
<protein>
    <recommendedName>
        <fullName evidence="3">LysR substrate-binding domain-containing protein</fullName>
    </recommendedName>
</protein>
<dbReference type="AlphaFoldDB" id="A0A419N298"/>
<proteinExistence type="predicted"/>
<reference evidence="1 2" key="1">
    <citation type="submission" date="2018-09" db="EMBL/GenBank/DDBJ databases">
        <authorList>
            <person name="Le Fleche-Mateos A."/>
        </authorList>
    </citation>
    <scope>NUCLEOTIDE SEQUENCE [LARGE SCALE GENOMIC DNA]</scope>
    <source>
        <strain evidence="1 2">DSM 27399</strain>
    </source>
</reference>
<gene>
    <name evidence="1" type="ORF">D6C13_24475</name>
</gene>
<organism evidence="1 2">
    <name type="scientific">Rahnella woolbedingensis</name>
    <dbReference type="NCBI Taxonomy" id="1510574"/>
    <lineage>
        <taxon>Bacteria</taxon>
        <taxon>Pseudomonadati</taxon>
        <taxon>Pseudomonadota</taxon>
        <taxon>Gammaproteobacteria</taxon>
        <taxon>Enterobacterales</taxon>
        <taxon>Yersiniaceae</taxon>
        <taxon>Rahnella</taxon>
    </lineage>
</organism>
<keyword evidence="2" id="KW-1185">Reference proteome</keyword>
<evidence type="ECO:0000313" key="1">
    <source>
        <dbReference type="EMBL" id="RJT32576.1"/>
    </source>
</evidence>
<dbReference type="RefSeq" id="WP_120135226.1">
    <property type="nucleotide sequence ID" value="NZ_RAHH01000052.1"/>
</dbReference>
<evidence type="ECO:0000313" key="2">
    <source>
        <dbReference type="Proteomes" id="UP000284908"/>
    </source>
</evidence>
<evidence type="ECO:0008006" key="3">
    <source>
        <dbReference type="Google" id="ProtNLM"/>
    </source>
</evidence>
<dbReference type="OrthoDB" id="5897503at2"/>
<dbReference type="Proteomes" id="UP000284908">
    <property type="component" value="Unassembled WGS sequence"/>
</dbReference>
<name>A0A419N298_9GAMM</name>
<dbReference type="EMBL" id="RAHH01000052">
    <property type="protein sequence ID" value="RJT32576.1"/>
    <property type="molecule type" value="Genomic_DNA"/>
</dbReference>
<comment type="caution">
    <text evidence="1">The sequence shown here is derived from an EMBL/GenBank/DDBJ whole genome shotgun (WGS) entry which is preliminary data.</text>
</comment>